<comment type="caution">
    <text evidence="1">The sequence shown here is derived from an EMBL/GenBank/DDBJ whole genome shotgun (WGS) entry which is preliminary data.</text>
</comment>
<organism evidence="1 2">
    <name type="scientific">Ruegeria sediminis</name>
    <dbReference type="NCBI Taxonomy" id="2583820"/>
    <lineage>
        <taxon>Bacteria</taxon>
        <taxon>Pseudomonadati</taxon>
        <taxon>Pseudomonadota</taxon>
        <taxon>Alphaproteobacteria</taxon>
        <taxon>Rhodobacterales</taxon>
        <taxon>Roseobacteraceae</taxon>
        <taxon>Ruegeria</taxon>
    </lineage>
</organism>
<evidence type="ECO:0000313" key="1">
    <source>
        <dbReference type="EMBL" id="TMV08091.1"/>
    </source>
</evidence>
<dbReference type="EMBL" id="VCPD01000003">
    <property type="protein sequence ID" value="TMV08091.1"/>
    <property type="molecule type" value="Genomic_DNA"/>
</dbReference>
<proteinExistence type="predicted"/>
<keyword evidence="2" id="KW-1185">Reference proteome</keyword>
<protein>
    <recommendedName>
        <fullName evidence="3">Lipoprotein</fullName>
    </recommendedName>
</protein>
<accession>A0ABY2WZR4</accession>
<reference evidence="1 2" key="1">
    <citation type="submission" date="2019-05" db="EMBL/GenBank/DDBJ databases">
        <title>Ruegeria sp. nov., isolated from tidal flat.</title>
        <authorList>
            <person name="Kim W."/>
        </authorList>
    </citation>
    <scope>NUCLEOTIDE SEQUENCE [LARGE SCALE GENOMIC DNA]</scope>
    <source>
        <strain evidence="1 2">CAU 1488</strain>
    </source>
</reference>
<evidence type="ECO:0008006" key="3">
    <source>
        <dbReference type="Google" id="ProtNLM"/>
    </source>
</evidence>
<gene>
    <name evidence="1" type="ORF">FGK63_11125</name>
</gene>
<dbReference type="Proteomes" id="UP001193035">
    <property type="component" value="Unassembled WGS sequence"/>
</dbReference>
<sequence>MPKAKIVLGVFAVAALVAGCGERKEFRVLFDGHYFRTKAKVVDKKKTLADFTVRVDDVSASLDGAREAGRHAGTRYCIENYGTSRIDWKVGPDTEPRQLRIVDNTLTFAGTCQRP</sequence>
<dbReference type="PROSITE" id="PS51257">
    <property type="entry name" value="PROKAR_LIPOPROTEIN"/>
    <property type="match status" value="1"/>
</dbReference>
<name>A0ABY2WZR4_9RHOB</name>
<evidence type="ECO:0000313" key="2">
    <source>
        <dbReference type="Proteomes" id="UP001193035"/>
    </source>
</evidence>